<proteinExistence type="predicted"/>
<comment type="caution">
    <text evidence="1">The sequence shown here is derived from an EMBL/GenBank/DDBJ whole genome shotgun (WGS) entry which is preliminary data.</text>
</comment>
<evidence type="ECO:0000313" key="1">
    <source>
        <dbReference type="EMBL" id="GAA4054600.1"/>
    </source>
</evidence>
<dbReference type="Proteomes" id="UP001500683">
    <property type="component" value="Unassembled WGS sequence"/>
</dbReference>
<keyword evidence="2" id="KW-1185">Reference proteome</keyword>
<gene>
    <name evidence="1" type="ORF">GCM10022214_01890</name>
</gene>
<dbReference type="InterPro" id="IPR013328">
    <property type="entry name" value="6PGD_dom2"/>
</dbReference>
<name>A0ABP7UX51_9ACTN</name>
<protein>
    <submittedName>
        <fullName evidence="1">Uncharacterized protein</fullName>
    </submittedName>
</protein>
<sequence length="45" mass="5037">MNDRESVGVEAVRMCQVKALMDRQIADGHGEREFSSLFELPAKKG</sequence>
<dbReference type="EMBL" id="BAAAZG010000001">
    <property type="protein sequence ID" value="GAA4054600.1"/>
    <property type="molecule type" value="Genomic_DNA"/>
</dbReference>
<dbReference type="Gene3D" id="1.10.1040.10">
    <property type="entry name" value="N-(1-d-carboxylethyl)-l-norvaline Dehydrogenase, domain 2"/>
    <property type="match status" value="1"/>
</dbReference>
<evidence type="ECO:0000313" key="2">
    <source>
        <dbReference type="Proteomes" id="UP001500683"/>
    </source>
</evidence>
<accession>A0ABP7UX51</accession>
<organism evidence="1 2">
    <name type="scientific">Actinomadura miaoliensis</name>
    <dbReference type="NCBI Taxonomy" id="430685"/>
    <lineage>
        <taxon>Bacteria</taxon>
        <taxon>Bacillati</taxon>
        <taxon>Actinomycetota</taxon>
        <taxon>Actinomycetes</taxon>
        <taxon>Streptosporangiales</taxon>
        <taxon>Thermomonosporaceae</taxon>
        <taxon>Actinomadura</taxon>
    </lineage>
</organism>
<reference evidence="2" key="1">
    <citation type="journal article" date="2019" name="Int. J. Syst. Evol. Microbiol.">
        <title>The Global Catalogue of Microorganisms (GCM) 10K type strain sequencing project: providing services to taxonomists for standard genome sequencing and annotation.</title>
        <authorList>
            <consortium name="The Broad Institute Genomics Platform"/>
            <consortium name="The Broad Institute Genome Sequencing Center for Infectious Disease"/>
            <person name="Wu L."/>
            <person name="Ma J."/>
        </authorList>
    </citation>
    <scope>NUCLEOTIDE SEQUENCE [LARGE SCALE GENOMIC DNA]</scope>
    <source>
        <strain evidence="2">JCM 16702</strain>
    </source>
</reference>